<dbReference type="PROSITE" id="PS50850">
    <property type="entry name" value="MFS"/>
    <property type="match status" value="1"/>
</dbReference>
<evidence type="ECO:0000256" key="6">
    <source>
        <dbReference type="ARBA" id="ARBA00023136"/>
    </source>
</evidence>
<dbReference type="InterPro" id="IPR011701">
    <property type="entry name" value="MFS"/>
</dbReference>
<feature type="domain" description="Major facilitator superfamily (MFS) profile" evidence="8">
    <location>
        <begin position="17"/>
        <end position="487"/>
    </location>
</feature>
<dbReference type="OrthoDB" id="4668943at2"/>
<evidence type="ECO:0000313" key="9">
    <source>
        <dbReference type="EMBL" id="SDJ04622.1"/>
    </source>
</evidence>
<evidence type="ECO:0000256" key="1">
    <source>
        <dbReference type="ARBA" id="ARBA00004651"/>
    </source>
</evidence>
<dbReference type="SUPFAM" id="SSF103473">
    <property type="entry name" value="MFS general substrate transporter"/>
    <property type="match status" value="1"/>
</dbReference>
<keyword evidence="2" id="KW-0813">Transport</keyword>
<name>A0A1G8QIR4_9ACTN</name>
<comment type="subcellular location">
    <subcellularLocation>
        <location evidence="1">Cell membrane</location>
        <topology evidence="1">Multi-pass membrane protein</topology>
    </subcellularLocation>
</comment>
<keyword evidence="10" id="KW-1185">Reference proteome</keyword>
<evidence type="ECO:0000256" key="3">
    <source>
        <dbReference type="ARBA" id="ARBA00022475"/>
    </source>
</evidence>
<feature type="transmembrane region" description="Helical" evidence="7">
    <location>
        <begin position="356"/>
        <end position="376"/>
    </location>
</feature>
<evidence type="ECO:0000256" key="7">
    <source>
        <dbReference type="SAM" id="Phobius"/>
    </source>
</evidence>
<feature type="transmembrane region" description="Helical" evidence="7">
    <location>
        <begin position="326"/>
        <end position="344"/>
    </location>
</feature>
<feature type="transmembrane region" description="Helical" evidence="7">
    <location>
        <begin position="143"/>
        <end position="164"/>
    </location>
</feature>
<keyword evidence="5 7" id="KW-1133">Transmembrane helix</keyword>
<feature type="transmembrane region" description="Helical" evidence="7">
    <location>
        <begin position="421"/>
        <end position="443"/>
    </location>
</feature>
<feature type="transmembrane region" description="Helical" evidence="7">
    <location>
        <begin position="112"/>
        <end position="131"/>
    </location>
</feature>
<dbReference type="STRING" id="633440.SAMN05421869_108261"/>
<feature type="transmembrane region" description="Helical" evidence="7">
    <location>
        <begin position="388"/>
        <end position="409"/>
    </location>
</feature>
<feature type="transmembrane region" description="Helical" evidence="7">
    <location>
        <begin position="83"/>
        <end position="106"/>
    </location>
</feature>
<dbReference type="Pfam" id="PF07690">
    <property type="entry name" value="MFS_1"/>
    <property type="match status" value="1"/>
</dbReference>
<protein>
    <submittedName>
        <fullName evidence="9">Major Facilitator Superfamily protein</fullName>
    </submittedName>
</protein>
<dbReference type="PANTHER" id="PTHR42718">
    <property type="entry name" value="MAJOR FACILITATOR SUPERFAMILY MULTIDRUG TRANSPORTER MFSC"/>
    <property type="match status" value="1"/>
</dbReference>
<keyword evidence="4 7" id="KW-0812">Transmembrane</keyword>
<proteinExistence type="predicted"/>
<dbReference type="EMBL" id="FNDJ01000008">
    <property type="protein sequence ID" value="SDJ04622.1"/>
    <property type="molecule type" value="Genomic_DNA"/>
</dbReference>
<evidence type="ECO:0000256" key="4">
    <source>
        <dbReference type="ARBA" id="ARBA00022692"/>
    </source>
</evidence>
<feature type="transmembrane region" description="Helical" evidence="7">
    <location>
        <begin position="292"/>
        <end position="314"/>
    </location>
</feature>
<gene>
    <name evidence="9" type="ORF">SAMN05421869_108261</name>
</gene>
<evidence type="ECO:0000256" key="2">
    <source>
        <dbReference type="ARBA" id="ARBA00022448"/>
    </source>
</evidence>
<dbReference type="Gene3D" id="1.20.1250.20">
    <property type="entry name" value="MFS general substrate transporter like domains"/>
    <property type="match status" value="1"/>
</dbReference>
<dbReference type="RefSeq" id="WP_090933245.1">
    <property type="nucleotide sequence ID" value="NZ_FNDJ01000008.1"/>
</dbReference>
<dbReference type="Gene3D" id="1.20.1720.10">
    <property type="entry name" value="Multidrug resistance protein D"/>
    <property type="match status" value="1"/>
</dbReference>
<dbReference type="GO" id="GO:0022857">
    <property type="term" value="F:transmembrane transporter activity"/>
    <property type="evidence" value="ECO:0007669"/>
    <property type="project" value="InterPro"/>
</dbReference>
<keyword evidence="3" id="KW-1003">Cell membrane</keyword>
<feature type="transmembrane region" description="Helical" evidence="7">
    <location>
        <begin position="463"/>
        <end position="482"/>
    </location>
</feature>
<dbReference type="InterPro" id="IPR020846">
    <property type="entry name" value="MFS_dom"/>
</dbReference>
<feature type="transmembrane region" description="Helical" evidence="7">
    <location>
        <begin position="253"/>
        <end position="271"/>
    </location>
</feature>
<accession>A0A1G8QIR4</accession>
<sequence length="495" mass="49343">MTAKTSRMTARTSPGGVLALLCAVQFMVILDTTIANVALPGIGRDLDLPDTTLQYVVTLYSVTFGGCLILAGRAGDLLGRRRLFTGGTALFVAASTACGLSATPALLLTARALQGLGAAVISATALGLLLAIHAEGAGRNRALGVWSALGATGAGAGLILGGVLTDTLGWQWVFLINVPIGLAALTRIGILPADQALDREPAGRTPGHGPATGAPARGPAALDLPGAVTATTGIGLLIYGLSRGQQDGFTAPAALSLLAVATALLVAFVLIQRRSARPLIPLRILAHGTVTGANLAFLALMAVVGSQGFFMMLFMQGVLRYSPIETGLAVFPSTLMALAGSNLATRLAARFRPQVIAAAGLVLVGIAEALLARIATTSSYAMDILPGYLIFGLGLGSAFVGAGIVATTGTAAEDQGAVSGLLNTAQQVGIAIGVAALVALATAHTGSLPAPGSTAALVSGYRLSLLAGAGLAAAGALAVLTLGRPRTSAAARTPT</sequence>
<dbReference type="PANTHER" id="PTHR42718:SF46">
    <property type="entry name" value="BLR6921 PROTEIN"/>
    <property type="match status" value="1"/>
</dbReference>
<feature type="transmembrane region" description="Helical" evidence="7">
    <location>
        <begin position="51"/>
        <end position="71"/>
    </location>
</feature>
<dbReference type="AlphaFoldDB" id="A0A1G8QIR4"/>
<feature type="transmembrane region" description="Helical" evidence="7">
    <location>
        <begin position="220"/>
        <end position="241"/>
    </location>
</feature>
<evidence type="ECO:0000313" key="10">
    <source>
        <dbReference type="Proteomes" id="UP000199202"/>
    </source>
</evidence>
<feature type="transmembrane region" description="Helical" evidence="7">
    <location>
        <begin position="170"/>
        <end position="190"/>
    </location>
</feature>
<organism evidence="9 10">
    <name type="scientific">Nonomuraea jiangxiensis</name>
    <dbReference type="NCBI Taxonomy" id="633440"/>
    <lineage>
        <taxon>Bacteria</taxon>
        <taxon>Bacillati</taxon>
        <taxon>Actinomycetota</taxon>
        <taxon>Actinomycetes</taxon>
        <taxon>Streptosporangiales</taxon>
        <taxon>Streptosporangiaceae</taxon>
        <taxon>Nonomuraea</taxon>
    </lineage>
</organism>
<evidence type="ECO:0000259" key="8">
    <source>
        <dbReference type="PROSITE" id="PS50850"/>
    </source>
</evidence>
<dbReference type="CDD" id="cd17321">
    <property type="entry name" value="MFS_MMR_MDR_like"/>
    <property type="match status" value="1"/>
</dbReference>
<dbReference type="GO" id="GO:0005886">
    <property type="term" value="C:plasma membrane"/>
    <property type="evidence" value="ECO:0007669"/>
    <property type="project" value="UniProtKB-SubCell"/>
</dbReference>
<keyword evidence="6 7" id="KW-0472">Membrane</keyword>
<dbReference type="Proteomes" id="UP000199202">
    <property type="component" value="Unassembled WGS sequence"/>
</dbReference>
<reference evidence="9 10" key="1">
    <citation type="submission" date="2016-10" db="EMBL/GenBank/DDBJ databases">
        <authorList>
            <person name="de Groot N.N."/>
        </authorList>
    </citation>
    <scope>NUCLEOTIDE SEQUENCE [LARGE SCALE GENOMIC DNA]</scope>
    <source>
        <strain evidence="9 10">CGMCC 4.6533</strain>
    </source>
</reference>
<evidence type="ECO:0000256" key="5">
    <source>
        <dbReference type="ARBA" id="ARBA00022989"/>
    </source>
</evidence>
<dbReference type="InterPro" id="IPR036259">
    <property type="entry name" value="MFS_trans_sf"/>
</dbReference>